<keyword evidence="4" id="KW-1185">Reference proteome</keyword>
<comment type="similarity">
    <text evidence="1">Belongs to the short-chain dehydrogenases/reductases (SDR) family.</text>
</comment>
<dbReference type="AlphaFoldDB" id="A0A417Y2Y4"/>
<evidence type="ECO:0000256" key="2">
    <source>
        <dbReference type="ARBA" id="ARBA00023002"/>
    </source>
</evidence>
<comment type="caution">
    <text evidence="3">The sequence shown here is derived from an EMBL/GenBank/DDBJ whole genome shotgun (WGS) entry which is preliminary data.</text>
</comment>
<evidence type="ECO:0000313" key="4">
    <source>
        <dbReference type="Proteomes" id="UP000283644"/>
    </source>
</evidence>
<dbReference type="Pfam" id="PF13561">
    <property type="entry name" value="adh_short_C2"/>
    <property type="match status" value="1"/>
</dbReference>
<dbReference type="PANTHER" id="PTHR42760">
    <property type="entry name" value="SHORT-CHAIN DEHYDROGENASES/REDUCTASES FAMILY MEMBER"/>
    <property type="match status" value="1"/>
</dbReference>
<sequence>MRLDKKTALVTGATSGIGEAVTSHFRREGARLLLTGRREHLDSAEPDDVYVAGDANDESFVSSLAQQAADTFGSVDVVVINHGLQRSSPLVDMAYDDARDVLHSNLLSAFLVMKHFAPLMPAAGGSIVCVGSRLGMVGKPEEVLYSAAKGGLIMLAKGAAIEWAPRNIRVNVVAPGLTTTPVIEASFQRRPDPEAYRREREAQIPLQRLATPEEVADAVLFLASPESTYITGAVLPVDGGYTAF</sequence>
<dbReference type="FunFam" id="3.40.50.720:FF:000084">
    <property type="entry name" value="Short-chain dehydrogenase reductase"/>
    <property type="match status" value="1"/>
</dbReference>
<dbReference type="CDD" id="cd05233">
    <property type="entry name" value="SDR_c"/>
    <property type="match status" value="1"/>
</dbReference>
<dbReference type="InterPro" id="IPR002347">
    <property type="entry name" value="SDR_fam"/>
</dbReference>
<proteinExistence type="inferred from homology"/>
<protein>
    <submittedName>
        <fullName evidence="3">SDR family oxidoreductase</fullName>
    </submittedName>
</protein>
<gene>
    <name evidence="3" type="ORF">D0Z08_10100</name>
</gene>
<reference evidence="3 4" key="1">
    <citation type="submission" date="2018-09" db="EMBL/GenBank/DDBJ databases">
        <title>Genome sequencing of Nocardioides immobilis CCTCC AB 2017083 for comparison to Nocardioides silvaticus.</title>
        <authorList>
            <person name="Li C."/>
            <person name="Wang G."/>
        </authorList>
    </citation>
    <scope>NUCLEOTIDE SEQUENCE [LARGE SCALE GENOMIC DNA]</scope>
    <source>
        <strain evidence="3 4">CCTCC AB 2017083</strain>
    </source>
</reference>
<dbReference type="InterPro" id="IPR020904">
    <property type="entry name" value="Sc_DH/Rdtase_CS"/>
</dbReference>
<dbReference type="RefSeq" id="WP_118925123.1">
    <property type="nucleotide sequence ID" value="NZ_QXGH01000014.1"/>
</dbReference>
<dbReference type="InterPro" id="IPR036291">
    <property type="entry name" value="NAD(P)-bd_dom_sf"/>
</dbReference>
<dbReference type="GO" id="GO:0016616">
    <property type="term" value="F:oxidoreductase activity, acting on the CH-OH group of donors, NAD or NADP as acceptor"/>
    <property type="evidence" value="ECO:0007669"/>
    <property type="project" value="TreeGrafter"/>
</dbReference>
<dbReference type="Gene3D" id="3.40.50.720">
    <property type="entry name" value="NAD(P)-binding Rossmann-like Domain"/>
    <property type="match status" value="1"/>
</dbReference>
<evidence type="ECO:0000313" key="3">
    <source>
        <dbReference type="EMBL" id="RHW27022.1"/>
    </source>
</evidence>
<evidence type="ECO:0000256" key="1">
    <source>
        <dbReference type="ARBA" id="ARBA00006484"/>
    </source>
</evidence>
<dbReference type="PRINTS" id="PR00081">
    <property type="entry name" value="GDHRDH"/>
</dbReference>
<dbReference type="EMBL" id="QXGH01000014">
    <property type="protein sequence ID" value="RHW27022.1"/>
    <property type="molecule type" value="Genomic_DNA"/>
</dbReference>
<accession>A0A417Y2Y4</accession>
<dbReference type="PROSITE" id="PS00061">
    <property type="entry name" value="ADH_SHORT"/>
    <property type="match status" value="1"/>
</dbReference>
<keyword evidence="2" id="KW-0560">Oxidoreductase</keyword>
<dbReference type="SUPFAM" id="SSF51735">
    <property type="entry name" value="NAD(P)-binding Rossmann-fold domains"/>
    <property type="match status" value="1"/>
</dbReference>
<organism evidence="3 4">
    <name type="scientific">Nocardioides immobilis</name>
    <dbReference type="NCBI Taxonomy" id="2049295"/>
    <lineage>
        <taxon>Bacteria</taxon>
        <taxon>Bacillati</taxon>
        <taxon>Actinomycetota</taxon>
        <taxon>Actinomycetes</taxon>
        <taxon>Propionibacteriales</taxon>
        <taxon>Nocardioidaceae</taxon>
        <taxon>Nocardioides</taxon>
    </lineage>
</organism>
<dbReference type="OrthoDB" id="286404at2"/>
<dbReference type="Proteomes" id="UP000283644">
    <property type="component" value="Unassembled WGS sequence"/>
</dbReference>
<dbReference type="PRINTS" id="PR00080">
    <property type="entry name" value="SDRFAMILY"/>
</dbReference>
<name>A0A417Y2Y4_9ACTN</name>